<dbReference type="GeneID" id="108267560"/>
<gene>
    <name evidence="5 6 7 8" type="primary">si:dkey-127k13.1</name>
</gene>
<proteinExistence type="predicted"/>
<dbReference type="InterPro" id="IPR040263">
    <property type="entry name" value="PWP3A_3B_4"/>
</dbReference>
<dbReference type="RefSeq" id="XP_053537139.1">
    <property type="nucleotide sequence ID" value="XM_053681164.1"/>
</dbReference>
<sequence length="646" mass="73388">MSSSEKSCRKARRQNIPKQHTTNSDPPSKPRAVRSAGTEKKTRGKGARAVARHPDTKSSPVSPVSHSPTLQTAVTNGYLPQNTVTRSSKNAPKGRKTKTERSDFTHDERSDCFPDSDPTRTEQQKGRMTPPCSQGSKKRTAKETSTHATLLCLSNRQDTPESDLGARTPGRGRGRRPNPGLSPAPQCSGMLLSEPQINPVTKTLPKKRRRCQNPEAEQRKRTRKKAEQEACDTPPVKRQRKKRLPKAELPQSQRIRTRFVPQDSEHHEPEETFSSSDLSIELSLQEDKLSVTHSLSLEDEEDEEDEELPSFLQQIKQKPSSIREGLCVWCKLRKYPFWPAMVKSVNRKAKKASIVFIDQFLFDKKRICKGLSVSLRTLKPFDCEESRRFVDIAKEKYGKSIMWCLDLISDYRIRIGCGSFVGSIIEYIANDISYPLRSEYLKASSDLLSPTQSLIEQQDEDSELHDLEEHPDLLQDVHMEKKVLPDRTQAARNRANQRLVDFIVKKRGAQNRLLAVISGQEASRWLQALHSSSRLVVGQLYLEDDEQVNEVYRYLEELCESTAKANPGLENSGTGNWRSGSNRIRFILDVLFPEALICAIAAVDCVSLDKAEEKYHQGPRHSNRERQEFDLMIEQQMKLKAEGWSC</sequence>
<dbReference type="RefSeq" id="XP_053537136.1">
    <property type="nucleotide sequence ID" value="XM_053681161.1"/>
</dbReference>
<dbReference type="Proteomes" id="UP000221080">
    <property type="component" value="Chromosome 7"/>
</dbReference>
<reference evidence="5 6" key="2">
    <citation type="submission" date="2025-04" db="UniProtKB">
        <authorList>
            <consortium name="RefSeq"/>
        </authorList>
    </citation>
    <scope>IDENTIFICATION</scope>
    <source>
        <tissue evidence="5 6">Blood</tissue>
    </source>
</reference>
<accession>A0A979EY79</accession>
<dbReference type="RefSeq" id="XP_053537137.1">
    <property type="nucleotide sequence ID" value="XM_053681162.1"/>
</dbReference>
<reference evidence="4" key="1">
    <citation type="journal article" date="2016" name="Nat. Commun.">
        <title>The channel catfish genome sequence provides insights into the evolution of scale formation in teleosts.</title>
        <authorList>
            <person name="Liu Z."/>
            <person name="Liu S."/>
            <person name="Yao J."/>
            <person name="Bao L."/>
            <person name="Zhang J."/>
            <person name="Li Y."/>
            <person name="Jiang C."/>
            <person name="Sun L."/>
            <person name="Wang R."/>
            <person name="Zhang Y."/>
            <person name="Zhou T."/>
            <person name="Zeng Q."/>
            <person name="Fu Q."/>
            <person name="Gao S."/>
            <person name="Li N."/>
            <person name="Koren S."/>
            <person name="Jiang Y."/>
            <person name="Zimin A."/>
            <person name="Xu P."/>
            <person name="Phillippy A.M."/>
            <person name="Geng X."/>
            <person name="Song L."/>
            <person name="Sun F."/>
            <person name="Li C."/>
            <person name="Wang X."/>
            <person name="Chen A."/>
            <person name="Jin Y."/>
            <person name="Yuan Z."/>
            <person name="Yang Y."/>
            <person name="Tan S."/>
            <person name="Peatman E."/>
            <person name="Lu J."/>
            <person name="Qin Z."/>
            <person name="Dunham R."/>
            <person name="Li Z."/>
            <person name="Sonstegard T."/>
            <person name="Feng J."/>
            <person name="Danzmann R.G."/>
            <person name="Schroeder S."/>
            <person name="Scheffler B."/>
            <person name="Duke M.V."/>
            <person name="Ballard L."/>
            <person name="Kucuktas H."/>
            <person name="Kaltenboeck L."/>
            <person name="Liu H."/>
            <person name="Armbruster J."/>
            <person name="Xie Y."/>
            <person name="Kirby M.L."/>
            <person name="Tian Y."/>
            <person name="Flanagan M.E."/>
            <person name="Mu W."/>
            <person name="Waldbieser G.C."/>
        </authorList>
    </citation>
    <scope>NUCLEOTIDE SEQUENCE [LARGE SCALE GENOMIC DNA]</scope>
    <source>
        <strain evidence="4">SDA103</strain>
    </source>
</reference>
<keyword evidence="4" id="KW-1185">Reference proteome</keyword>
<dbReference type="AlphaFoldDB" id="A0A979EY79"/>
<dbReference type="SUPFAM" id="SSF63748">
    <property type="entry name" value="Tudor/PWWP/MBT"/>
    <property type="match status" value="1"/>
</dbReference>
<feature type="domain" description="PWWP" evidence="3">
    <location>
        <begin position="485"/>
        <end position="633"/>
    </location>
</feature>
<dbReference type="OrthoDB" id="10013064at2759"/>
<feature type="region of interest" description="Disordered" evidence="1">
    <location>
        <begin position="1"/>
        <end position="277"/>
    </location>
</feature>
<evidence type="ECO:0000259" key="3">
    <source>
        <dbReference type="Pfam" id="PF20886"/>
    </source>
</evidence>
<dbReference type="Pfam" id="PF20884">
    <property type="entry name" value="MUM1-like_PWWP"/>
    <property type="match status" value="1"/>
</dbReference>
<evidence type="ECO:0000259" key="2">
    <source>
        <dbReference type="Pfam" id="PF20884"/>
    </source>
</evidence>
<dbReference type="InterPro" id="IPR035504">
    <property type="entry name" value="MUM1-like_PWWP"/>
</dbReference>
<dbReference type="PANTHER" id="PTHR31333:SF6">
    <property type="entry name" value="MUM1 LIKE 1"/>
    <property type="match status" value="1"/>
</dbReference>
<feature type="domain" description="MUM1-like PWWP" evidence="2">
    <location>
        <begin position="324"/>
        <end position="404"/>
    </location>
</feature>
<feature type="compositionally biased region" description="Polar residues" evidence="1">
    <location>
        <begin position="16"/>
        <end position="26"/>
    </location>
</feature>
<name>A0A979EY79_ICTPU</name>
<evidence type="ECO:0000313" key="6">
    <source>
        <dbReference type="RefSeq" id="XP_053537136.1"/>
    </source>
</evidence>
<feature type="compositionally biased region" description="Polar residues" evidence="1">
    <location>
        <begin position="69"/>
        <end position="90"/>
    </location>
</feature>
<dbReference type="GeneTree" id="ENSGT00390000001700"/>
<evidence type="ECO:0000313" key="5">
    <source>
        <dbReference type="RefSeq" id="XP_047012679.1"/>
    </source>
</evidence>
<dbReference type="Gene3D" id="2.30.30.140">
    <property type="match status" value="1"/>
</dbReference>
<feature type="compositionally biased region" description="Basic and acidic residues" evidence="1">
    <location>
        <begin position="97"/>
        <end position="125"/>
    </location>
</feature>
<dbReference type="PANTHER" id="PTHR31333">
    <property type="entry name" value="PWWP DOMAIN-CONTAINING DNA REPAIR FACTOR 3 FAMILY MEMBER"/>
    <property type="match status" value="1"/>
</dbReference>
<dbReference type="KEGG" id="ipu:108267560"/>
<feature type="compositionally biased region" description="Polar residues" evidence="1">
    <location>
        <begin position="146"/>
        <end position="157"/>
    </location>
</feature>
<feature type="compositionally biased region" description="Low complexity" evidence="1">
    <location>
        <begin position="58"/>
        <end position="68"/>
    </location>
</feature>
<evidence type="ECO:0000313" key="8">
    <source>
        <dbReference type="RefSeq" id="XP_053537139.1"/>
    </source>
</evidence>
<evidence type="ECO:0000256" key="1">
    <source>
        <dbReference type="SAM" id="MobiDB-lite"/>
    </source>
</evidence>
<protein>
    <submittedName>
        <fullName evidence="5 6">PWWP domain-containing DNA repair factor 3A</fullName>
    </submittedName>
</protein>
<organism evidence="4 5">
    <name type="scientific">Ictalurus punctatus</name>
    <name type="common">Channel catfish</name>
    <name type="synonym">Silurus punctatus</name>
    <dbReference type="NCBI Taxonomy" id="7998"/>
    <lineage>
        <taxon>Eukaryota</taxon>
        <taxon>Metazoa</taxon>
        <taxon>Chordata</taxon>
        <taxon>Craniata</taxon>
        <taxon>Vertebrata</taxon>
        <taxon>Euteleostomi</taxon>
        <taxon>Actinopterygii</taxon>
        <taxon>Neopterygii</taxon>
        <taxon>Teleostei</taxon>
        <taxon>Ostariophysi</taxon>
        <taxon>Siluriformes</taxon>
        <taxon>Ictaluridae</taxon>
        <taxon>Ictalurus</taxon>
    </lineage>
</organism>
<dbReference type="InterPro" id="IPR048795">
    <property type="entry name" value="PWP3A_3B_4_C"/>
</dbReference>
<evidence type="ECO:0000313" key="7">
    <source>
        <dbReference type="RefSeq" id="XP_053537137.1"/>
    </source>
</evidence>
<dbReference type="RefSeq" id="XP_047012679.1">
    <property type="nucleotide sequence ID" value="XM_047156723.2"/>
</dbReference>
<dbReference type="CDD" id="cd06080">
    <property type="entry name" value="PWWP_MUM1-like"/>
    <property type="match status" value="1"/>
</dbReference>
<dbReference type="Gene3D" id="6.10.300.20">
    <property type="match status" value="1"/>
</dbReference>
<dbReference type="Pfam" id="PF20886">
    <property type="entry name" value="PWP3A-B_C"/>
    <property type="match status" value="1"/>
</dbReference>
<evidence type="ECO:0000313" key="4">
    <source>
        <dbReference type="Proteomes" id="UP000221080"/>
    </source>
</evidence>